<organism evidence="8 9">
    <name type="scientific">Candidatus Pseudogracilibacillus intestinigallinarum</name>
    <dbReference type="NCBI Taxonomy" id="2838742"/>
    <lineage>
        <taxon>Bacteria</taxon>
        <taxon>Bacillati</taxon>
        <taxon>Bacillota</taxon>
        <taxon>Bacilli</taxon>
        <taxon>Bacillales</taxon>
        <taxon>Bacillaceae</taxon>
        <taxon>Pseudogracilibacillus</taxon>
    </lineage>
</organism>
<dbReference type="Pfam" id="PF04226">
    <property type="entry name" value="Transgly_assoc"/>
    <property type="match status" value="1"/>
</dbReference>
<feature type="transmembrane region" description="Helical" evidence="7">
    <location>
        <begin position="6"/>
        <end position="22"/>
    </location>
</feature>
<comment type="subcellular location">
    <subcellularLocation>
        <location evidence="1">Cell membrane</location>
        <topology evidence="1">Multi-pass membrane protein</topology>
    </subcellularLocation>
</comment>
<evidence type="ECO:0000256" key="4">
    <source>
        <dbReference type="ARBA" id="ARBA00022692"/>
    </source>
</evidence>
<dbReference type="EMBL" id="DXHX01000145">
    <property type="protein sequence ID" value="HIV75470.1"/>
    <property type="molecule type" value="Genomic_DNA"/>
</dbReference>
<evidence type="ECO:0000256" key="5">
    <source>
        <dbReference type="ARBA" id="ARBA00022989"/>
    </source>
</evidence>
<evidence type="ECO:0000256" key="6">
    <source>
        <dbReference type="ARBA" id="ARBA00023136"/>
    </source>
</evidence>
<gene>
    <name evidence="8" type="ORF">H9895_10350</name>
</gene>
<evidence type="ECO:0000256" key="7">
    <source>
        <dbReference type="SAM" id="Phobius"/>
    </source>
</evidence>
<evidence type="ECO:0000256" key="3">
    <source>
        <dbReference type="ARBA" id="ARBA00022475"/>
    </source>
</evidence>
<proteinExistence type="inferred from homology"/>
<feature type="transmembrane region" description="Helical" evidence="7">
    <location>
        <begin position="54"/>
        <end position="77"/>
    </location>
</feature>
<comment type="similarity">
    <text evidence="2">Belongs to the UPF0410 family.</text>
</comment>
<keyword evidence="4 7" id="KW-0812">Transmembrane</keyword>
<dbReference type="AlphaFoldDB" id="A0A9D1PPG3"/>
<protein>
    <submittedName>
        <fullName evidence="8">GlsB/YeaQ/YmgE family stress response membrane protein</fullName>
    </submittedName>
</protein>
<dbReference type="Proteomes" id="UP000823937">
    <property type="component" value="Unassembled WGS sequence"/>
</dbReference>
<reference evidence="8" key="2">
    <citation type="submission" date="2021-04" db="EMBL/GenBank/DDBJ databases">
        <authorList>
            <person name="Gilroy R."/>
        </authorList>
    </citation>
    <scope>NUCLEOTIDE SEQUENCE</scope>
    <source>
        <strain evidence="8">CHK169-2315</strain>
    </source>
</reference>
<keyword evidence="5 7" id="KW-1133">Transmembrane helix</keyword>
<name>A0A9D1PPG3_9BACI</name>
<dbReference type="InterPro" id="IPR007341">
    <property type="entry name" value="Transgly_assoc"/>
</dbReference>
<keyword evidence="6 7" id="KW-0472">Membrane</keyword>
<comment type="caution">
    <text evidence="8">The sequence shown here is derived from an EMBL/GenBank/DDBJ whole genome shotgun (WGS) entry which is preliminary data.</text>
</comment>
<dbReference type="PANTHER" id="PTHR33884">
    <property type="entry name" value="UPF0410 PROTEIN YMGE"/>
    <property type="match status" value="1"/>
</dbReference>
<evidence type="ECO:0000313" key="8">
    <source>
        <dbReference type="EMBL" id="HIV75470.1"/>
    </source>
</evidence>
<evidence type="ECO:0000256" key="2">
    <source>
        <dbReference type="ARBA" id="ARBA00011006"/>
    </source>
</evidence>
<dbReference type="GO" id="GO:0005886">
    <property type="term" value="C:plasma membrane"/>
    <property type="evidence" value="ECO:0007669"/>
    <property type="project" value="UniProtKB-SubCell"/>
</dbReference>
<dbReference type="PANTHER" id="PTHR33884:SF3">
    <property type="entry name" value="UPF0410 PROTEIN YMGE"/>
    <property type="match status" value="1"/>
</dbReference>
<evidence type="ECO:0000313" key="9">
    <source>
        <dbReference type="Proteomes" id="UP000823937"/>
    </source>
</evidence>
<sequence length="82" mass="8413">MGTLWTLIVGGILGWLAGLIISRDVPGGVIGNIIAGIVGGWLGSMLMGDFGPEIGGFFIIPTLIGAIIVIGIISFIMGSMRK</sequence>
<reference evidence="8" key="1">
    <citation type="journal article" date="2021" name="PeerJ">
        <title>Extensive microbial diversity within the chicken gut microbiome revealed by metagenomics and culture.</title>
        <authorList>
            <person name="Gilroy R."/>
            <person name="Ravi A."/>
            <person name="Getino M."/>
            <person name="Pursley I."/>
            <person name="Horton D.L."/>
            <person name="Alikhan N.F."/>
            <person name="Baker D."/>
            <person name="Gharbi K."/>
            <person name="Hall N."/>
            <person name="Watson M."/>
            <person name="Adriaenssens E.M."/>
            <person name="Foster-Nyarko E."/>
            <person name="Jarju S."/>
            <person name="Secka A."/>
            <person name="Antonio M."/>
            <person name="Oren A."/>
            <person name="Chaudhuri R.R."/>
            <person name="La Ragione R."/>
            <person name="Hildebrand F."/>
            <person name="Pallen M.J."/>
        </authorList>
    </citation>
    <scope>NUCLEOTIDE SEQUENCE</scope>
    <source>
        <strain evidence="8">CHK169-2315</strain>
    </source>
</reference>
<keyword evidence="3" id="KW-1003">Cell membrane</keyword>
<feature type="transmembrane region" description="Helical" evidence="7">
    <location>
        <begin position="29"/>
        <end position="48"/>
    </location>
</feature>
<accession>A0A9D1PPG3</accession>
<evidence type="ECO:0000256" key="1">
    <source>
        <dbReference type="ARBA" id="ARBA00004651"/>
    </source>
</evidence>